<evidence type="ECO:0000313" key="2">
    <source>
        <dbReference type="Proteomes" id="UP000789405"/>
    </source>
</evidence>
<organism evidence="1 2">
    <name type="scientific">Dentiscutata erythropus</name>
    <dbReference type="NCBI Taxonomy" id="1348616"/>
    <lineage>
        <taxon>Eukaryota</taxon>
        <taxon>Fungi</taxon>
        <taxon>Fungi incertae sedis</taxon>
        <taxon>Mucoromycota</taxon>
        <taxon>Glomeromycotina</taxon>
        <taxon>Glomeromycetes</taxon>
        <taxon>Diversisporales</taxon>
        <taxon>Gigasporaceae</taxon>
        <taxon>Dentiscutata</taxon>
    </lineage>
</organism>
<feature type="non-terminal residue" evidence="1">
    <location>
        <position position="1"/>
    </location>
</feature>
<dbReference type="Proteomes" id="UP000789405">
    <property type="component" value="Unassembled WGS sequence"/>
</dbReference>
<proteinExistence type="predicted"/>
<accession>A0A9N9JLX4</accession>
<comment type="caution">
    <text evidence="1">The sequence shown here is derived from an EMBL/GenBank/DDBJ whole genome shotgun (WGS) entry which is preliminary data.</text>
</comment>
<dbReference type="AlphaFoldDB" id="A0A9N9JLX4"/>
<reference evidence="1" key="1">
    <citation type="submission" date="2021-06" db="EMBL/GenBank/DDBJ databases">
        <authorList>
            <person name="Kallberg Y."/>
            <person name="Tangrot J."/>
            <person name="Rosling A."/>
        </authorList>
    </citation>
    <scope>NUCLEOTIDE SEQUENCE</scope>
    <source>
        <strain evidence="1">MA453B</strain>
    </source>
</reference>
<sequence length="65" mass="7512">DIRFTKLTKFGKITINLKRGYEKSYYKVNKDGRLHSLNDNPLTEIFDDAIRLTFTPSKGVSVMLC</sequence>
<dbReference type="OrthoDB" id="2394248at2759"/>
<keyword evidence="2" id="KW-1185">Reference proteome</keyword>
<name>A0A9N9JLX4_9GLOM</name>
<dbReference type="EMBL" id="CAJVPY010024658">
    <property type="protein sequence ID" value="CAG8787052.1"/>
    <property type="molecule type" value="Genomic_DNA"/>
</dbReference>
<gene>
    <name evidence="1" type="ORF">DERYTH_LOCUS20631</name>
</gene>
<evidence type="ECO:0000313" key="1">
    <source>
        <dbReference type="EMBL" id="CAG8787052.1"/>
    </source>
</evidence>
<protein>
    <submittedName>
        <fullName evidence="1">13402_t:CDS:1</fullName>
    </submittedName>
</protein>